<evidence type="ECO:0000256" key="2">
    <source>
        <dbReference type="SAM" id="MobiDB-lite"/>
    </source>
</evidence>
<feature type="region of interest" description="Disordered" evidence="2">
    <location>
        <begin position="53"/>
        <end position="80"/>
    </location>
</feature>
<evidence type="ECO:0000256" key="3">
    <source>
        <dbReference type="SAM" id="SignalP"/>
    </source>
</evidence>
<feature type="chain" id="PRO_5033873479" description="CBM1 domain-containing protein" evidence="3">
    <location>
        <begin position="24"/>
        <end position="256"/>
    </location>
</feature>
<comment type="caution">
    <text evidence="6">The sequence shown here is derived from an EMBL/GenBank/DDBJ whole genome shotgun (WGS) entry which is preliminary data.</text>
</comment>
<accession>A0A6A4A6A7</accession>
<dbReference type="GO" id="GO:0030248">
    <property type="term" value="F:cellulose binding"/>
    <property type="evidence" value="ECO:0007669"/>
    <property type="project" value="InterPro"/>
</dbReference>
<evidence type="ECO:0000313" key="8">
    <source>
        <dbReference type="Proteomes" id="UP000488956"/>
    </source>
</evidence>
<protein>
    <recommendedName>
        <fullName evidence="4">CBM1 domain-containing protein</fullName>
    </recommendedName>
</protein>
<feature type="compositionally biased region" description="Low complexity" evidence="2">
    <location>
        <begin position="205"/>
        <end position="221"/>
    </location>
</feature>
<proteinExistence type="predicted"/>
<evidence type="ECO:0000256" key="1">
    <source>
        <dbReference type="ARBA" id="ARBA00022729"/>
    </source>
</evidence>
<evidence type="ECO:0000313" key="7">
    <source>
        <dbReference type="Proteomes" id="UP000440367"/>
    </source>
</evidence>
<dbReference type="GO" id="GO:0005576">
    <property type="term" value="C:extracellular region"/>
    <property type="evidence" value="ECO:0007669"/>
    <property type="project" value="InterPro"/>
</dbReference>
<dbReference type="Pfam" id="PF00734">
    <property type="entry name" value="CBM_1"/>
    <property type="match status" value="1"/>
</dbReference>
<evidence type="ECO:0000259" key="4">
    <source>
        <dbReference type="Pfam" id="PF00734"/>
    </source>
</evidence>
<feature type="signal peptide" evidence="3">
    <location>
        <begin position="1"/>
        <end position="23"/>
    </location>
</feature>
<feature type="compositionally biased region" description="Pro residues" evidence="2">
    <location>
        <begin position="68"/>
        <end position="79"/>
    </location>
</feature>
<dbReference type="EMBL" id="QXFX01000079">
    <property type="protein sequence ID" value="KAE9133583.1"/>
    <property type="molecule type" value="Genomic_DNA"/>
</dbReference>
<evidence type="ECO:0000313" key="6">
    <source>
        <dbReference type="EMBL" id="KAE9252841.1"/>
    </source>
</evidence>
<dbReference type="InterPro" id="IPR035971">
    <property type="entry name" value="CBD_sf"/>
</dbReference>
<organism evidence="6 7">
    <name type="scientific">Phytophthora fragariae</name>
    <dbReference type="NCBI Taxonomy" id="53985"/>
    <lineage>
        <taxon>Eukaryota</taxon>
        <taxon>Sar</taxon>
        <taxon>Stramenopiles</taxon>
        <taxon>Oomycota</taxon>
        <taxon>Peronosporomycetes</taxon>
        <taxon>Peronosporales</taxon>
        <taxon>Peronosporaceae</taxon>
        <taxon>Phytophthora</taxon>
    </lineage>
</organism>
<reference evidence="6 7" key="1">
    <citation type="submission" date="2018-08" db="EMBL/GenBank/DDBJ databases">
        <title>Genomic investigation of the strawberry pathogen Phytophthora fragariae indicates pathogenicity is determined by transcriptional variation in three key races.</title>
        <authorList>
            <person name="Adams T.M."/>
            <person name="Armitage A.D."/>
            <person name="Sobczyk M.K."/>
            <person name="Bates H.J."/>
            <person name="Dunwell J.M."/>
            <person name="Nellist C.F."/>
            <person name="Harrison R.J."/>
        </authorList>
    </citation>
    <scope>NUCLEOTIDE SEQUENCE [LARGE SCALE GENOMIC DNA]</scope>
    <source>
        <strain evidence="6 7">BC-1</strain>
        <strain evidence="5 8">ONT-3</strain>
    </source>
</reference>
<name>A0A6A4A6A7_9STRA</name>
<dbReference type="AlphaFoldDB" id="A0A6A4A6A7"/>
<feature type="region of interest" description="Disordered" evidence="2">
    <location>
        <begin position="165"/>
        <end position="226"/>
    </location>
</feature>
<sequence>MVKMQRFLVSVAIAAVVMASARAQDAGSSLDESESGDGSAFLGGSFVDDAPSIGSDSAAGDATNEPLTPAPSPTSPPAVQPVVDGVTMFGQCGGVFYSGSTTCADPDAYCKELSIYNLLPQASQVDRHTSAVHAPEISMLKLRVVLSFAVAVLVTLTTLGNAAAQTLDPPSQADEPSYSGSGDTYDAGGAGEPVVEEPPPEYDNTPSPTKATPTKTSGTSGVETVPRWGPCDENVKCVKHTYCKLLSSGMSICYPA</sequence>
<dbReference type="Proteomes" id="UP000488956">
    <property type="component" value="Unassembled WGS sequence"/>
</dbReference>
<dbReference type="Proteomes" id="UP000440367">
    <property type="component" value="Unassembled WGS sequence"/>
</dbReference>
<evidence type="ECO:0000313" key="5">
    <source>
        <dbReference type="EMBL" id="KAE9133583.1"/>
    </source>
</evidence>
<gene>
    <name evidence="6" type="ORF">PF002_g3628</name>
    <name evidence="5" type="ORF">PF010_g2755</name>
</gene>
<keyword evidence="1 3" id="KW-0732">Signal</keyword>
<dbReference type="InterPro" id="IPR000254">
    <property type="entry name" value="CBD"/>
</dbReference>
<dbReference type="EMBL" id="QXGD01000104">
    <property type="protein sequence ID" value="KAE9252841.1"/>
    <property type="molecule type" value="Genomic_DNA"/>
</dbReference>
<dbReference type="GO" id="GO:0005975">
    <property type="term" value="P:carbohydrate metabolic process"/>
    <property type="evidence" value="ECO:0007669"/>
    <property type="project" value="InterPro"/>
</dbReference>
<feature type="domain" description="CBM1" evidence="4">
    <location>
        <begin position="89"/>
        <end position="114"/>
    </location>
</feature>
<dbReference type="SUPFAM" id="SSF57180">
    <property type="entry name" value="Cellulose-binding domain"/>
    <property type="match status" value="1"/>
</dbReference>